<feature type="domain" description="Integrase catalytic" evidence="2">
    <location>
        <begin position="1"/>
        <end position="143"/>
    </location>
</feature>
<feature type="compositionally biased region" description="Basic and acidic residues" evidence="1">
    <location>
        <begin position="260"/>
        <end position="270"/>
    </location>
</feature>
<organism evidence="3 4">
    <name type="scientific">Hydra vulgaris</name>
    <name type="common">Hydra</name>
    <name type="synonym">Hydra attenuata</name>
    <dbReference type="NCBI Taxonomy" id="6087"/>
    <lineage>
        <taxon>Eukaryota</taxon>
        <taxon>Metazoa</taxon>
        <taxon>Cnidaria</taxon>
        <taxon>Hydrozoa</taxon>
        <taxon>Hydroidolina</taxon>
        <taxon>Anthoathecata</taxon>
        <taxon>Aplanulata</taxon>
        <taxon>Hydridae</taxon>
        <taxon>Hydra</taxon>
    </lineage>
</organism>
<dbReference type="Gene3D" id="3.30.420.10">
    <property type="entry name" value="Ribonuclease H-like superfamily/Ribonuclease H"/>
    <property type="match status" value="1"/>
</dbReference>
<evidence type="ECO:0000313" key="3">
    <source>
        <dbReference type="Proteomes" id="UP001652625"/>
    </source>
</evidence>
<accession>A0ABM4CRM6</accession>
<dbReference type="GeneID" id="136086186"/>
<evidence type="ECO:0000256" key="1">
    <source>
        <dbReference type="SAM" id="MobiDB-lite"/>
    </source>
</evidence>
<gene>
    <name evidence="4" type="primary">LOC136086186</name>
</gene>
<dbReference type="PROSITE" id="PS50994">
    <property type="entry name" value="INTEGRASE"/>
    <property type="match status" value="1"/>
</dbReference>
<proteinExistence type="predicted"/>
<dbReference type="InterPro" id="IPR050951">
    <property type="entry name" value="Retrovirus_Pol_polyprotein"/>
</dbReference>
<evidence type="ECO:0000259" key="2">
    <source>
        <dbReference type="PROSITE" id="PS50994"/>
    </source>
</evidence>
<dbReference type="SUPFAM" id="SSF53098">
    <property type="entry name" value="Ribonuclease H-like"/>
    <property type="match status" value="1"/>
</dbReference>
<feature type="region of interest" description="Disordered" evidence="1">
    <location>
        <begin position="258"/>
        <end position="283"/>
    </location>
</feature>
<name>A0ABM4CRM6_HYDVU</name>
<dbReference type="Proteomes" id="UP001652625">
    <property type="component" value="Chromosome 10"/>
</dbReference>
<dbReference type="PANTHER" id="PTHR37984">
    <property type="entry name" value="PROTEIN CBG26694"/>
    <property type="match status" value="1"/>
</dbReference>
<sequence length="283" mass="33409">MDLFGPLPSGEYLFVIEDIYSRYPFVELMKITTAPSIMNKLERLFAIFGYPNKMCDNGPPFQSEALKLYFENADIKHIKITPRYPQANGIVERFMQVIAKTIKTTHFMGRNWRKELQCMLRNYRCAPHAITGKPPSTLLFNRNIKNKFPSIIIEKPPYDKEVRESQSKKYAKVKKYFDEKHNAKERYDVKVGDQVLVKRHERGGKLDSKYLNKKYIVKVRRQSLVIVVDEEGNELARNIQFIKKILKPDEFIQKEIQVNDNERTKADRKSNPKRNHRPVNIYH</sequence>
<dbReference type="RefSeq" id="XP_065664539.1">
    <property type="nucleotide sequence ID" value="XM_065808467.1"/>
</dbReference>
<dbReference type="PANTHER" id="PTHR37984:SF11">
    <property type="entry name" value="INTEGRASE CATALYTIC DOMAIN-CONTAINING PROTEIN"/>
    <property type="match status" value="1"/>
</dbReference>
<evidence type="ECO:0000313" key="4">
    <source>
        <dbReference type="RefSeq" id="XP_065664539.1"/>
    </source>
</evidence>
<dbReference type="InterPro" id="IPR012337">
    <property type="entry name" value="RNaseH-like_sf"/>
</dbReference>
<keyword evidence="3" id="KW-1185">Reference proteome</keyword>
<reference evidence="4" key="1">
    <citation type="submission" date="2025-08" db="UniProtKB">
        <authorList>
            <consortium name="RefSeq"/>
        </authorList>
    </citation>
    <scope>IDENTIFICATION</scope>
</reference>
<dbReference type="InterPro" id="IPR001584">
    <property type="entry name" value="Integrase_cat-core"/>
</dbReference>
<protein>
    <submittedName>
        <fullName evidence="4">Uncharacterized protein LOC136086186</fullName>
    </submittedName>
</protein>
<dbReference type="InterPro" id="IPR036397">
    <property type="entry name" value="RNaseH_sf"/>
</dbReference>